<dbReference type="Proteomes" id="UP001281761">
    <property type="component" value="Unassembled WGS sequence"/>
</dbReference>
<feature type="compositionally biased region" description="Basic and acidic residues" evidence="1">
    <location>
        <begin position="40"/>
        <end position="50"/>
    </location>
</feature>
<sequence>MRSPAESIPFHPLTSTLMKHCRTQTLLHPPKPITPRPRPRRELPKQEIQKQTHPSVVVLISSARQIFSNPTLLSQPHHLHSSLHPLSLSFTAFQDIPVPLVHIVPNSLSLSTPRARMHLDIKRLHEPHAVRGELRHQVLRRSAEWIRRWCSVAESIVLVDINSKMRLPSFITFGIRHFTANSRFHLCTAHRPPFLDP</sequence>
<dbReference type="EMBL" id="JARBJD010000100">
    <property type="protein sequence ID" value="KAK2952726.1"/>
    <property type="molecule type" value="Genomic_DNA"/>
</dbReference>
<keyword evidence="3" id="KW-1185">Reference proteome</keyword>
<accession>A0ABQ9XL21</accession>
<gene>
    <name evidence="2" type="ORF">BLNAU_12375</name>
</gene>
<comment type="caution">
    <text evidence="2">The sequence shown here is derived from an EMBL/GenBank/DDBJ whole genome shotgun (WGS) entry which is preliminary data.</text>
</comment>
<protein>
    <submittedName>
        <fullName evidence="2">Uncharacterized protein</fullName>
    </submittedName>
</protein>
<reference evidence="2 3" key="1">
    <citation type="journal article" date="2022" name="bioRxiv">
        <title>Genomics of Preaxostyla Flagellates Illuminates Evolutionary Transitions and the Path Towards Mitochondrial Loss.</title>
        <authorList>
            <person name="Novak L.V.F."/>
            <person name="Treitli S.C."/>
            <person name="Pyrih J."/>
            <person name="Halakuc P."/>
            <person name="Pipaliya S.V."/>
            <person name="Vacek V."/>
            <person name="Brzon O."/>
            <person name="Soukal P."/>
            <person name="Eme L."/>
            <person name="Dacks J.B."/>
            <person name="Karnkowska A."/>
            <person name="Elias M."/>
            <person name="Hampl V."/>
        </authorList>
    </citation>
    <scope>NUCLEOTIDE SEQUENCE [LARGE SCALE GENOMIC DNA]</scope>
    <source>
        <strain evidence="2">NAU3</strain>
        <tissue evidence="2">Gut</tissue>
    </source>
</reference>
<proteinExistence type="predicted"/>
<evidence type="ECO:0000256" key="1">
    <source>
        <dbReference type="SAM" id="MobiDB-lite"/>
    </source>
</evidence>
<feature type="region of interest" description="Disordered" evidence="1">
    <location>
        <begin position="26"/>
        <end position="50"/>
    </location>
</feature>
<organism evidence="2 3">
    <name type="scientific">Blattamonas nauphoetae</name>
    <dbReference type="NCBI Taxonomy" id="2049346"/>
    <lineage>
        <taxon>Eukaryota</taxon>
        <taxon>Metamonada</taxon>
        <taxon>Preaxostyla</taxon>
        <taxon>Oxymonadida</taxon>
        <taxon>Blattamonas</taxon>
    </lineage>
</organism>
<evidence type="ECO:0000313" key="2">
    <source>
        <dbReference type="EMBL" id="KAK2952726.1"/>
    </source>
</evidence>
<name>A0ABQ9XL21_9EUKA</name>
<evidence type="ECO:0000313" key="3">
    <source>
        <dbReference type="Proteomes" id="UP001281761"/>
    </source>
</evidence>